<evidence type="ECO:0000313" key="2">
    <source>
        <dbReference type="EMBL" id="MFI5678786.1"/>
    </source>
</evidence>
<organism evidence="2 3">
    <name type="scientific">Streptomyces cellulosae</name>
    <dbReference type="NCBI Taxonomy" id="1968"/>
    <lineage>
        <taxon>Bacteria</taxon>
        <taxon>Bacillati</taxon>
        <taxon>Actinomycetota</taxon>
        <taxon>Actinomycetes</taxon>
        <taxon>Kitasatosporales</taxon>
        <taxon>Streptomycetaceae</taxon>
        <taxon>Streptomyces</taxon>
    </lineage>
</organism>
<proteinExistence type="predicted"/>
<name>A0ABW7Y8S5_STRCE</name>
<feature type="compositionally biased region" description="Low complexity" evidence="1">
    <location>
        <begin position="221"/>
        <end position="230"/>
    </location>
</feature>
<dbReference type="RefSeq" id="WP_398659304.1">
    <property type="nucleotide sequence ID" value="NZ_JBITDC010000012.1"/>
</dbReference>
<evidence type="ECO:0000313" key="3">
    <source>
        <dbReference type="Proteomes" id="UP001612415"/>
    </source>
</evidence>
<sequence>MSGTGAGSGGGGGGGGMDIQASGLNAIAKGINLALAELKELGADSFAGQGRGFSELGLSGLDVGHDELKSAFTSFCERWEWGVRALVEEGNLFAHHVGLAAGTLYETDQYVDGFLKIGANSLIGNPYASEDEASQMGWGQIAGSGLDSLKNPDYSKESFDEAWANSKQGWKDAGRDLMTSQMMTGPIPGPLNMQQATGASDEQYEGLMDAAFGPSAEERAQAAAQQQQPQREGEAG</sequence>
<reference evidence="2 3" key="1">
    <citation type="submission" date="2024-10" db="EMBL/GenBank/DDBJ databases">
        <title>The Natural Products Discovery Center: Release of the First 8490 Sequenced Strains for Exploring Actinobacteria Biosynthetic Diversity.</title>
        <authorList>
            <person name="Kalkreuter E."/>
            <person name="Kautsar S.A."/>
            <person name="Yang D."/>
            <person name="Bader C.D."/>
            <person name="Teijaro C.N."/>
            <person name="Fluegel L."/>
            <person name="Davis C.M."/>
            <person name="Simpson J.R."/>
            <person name="Lauterbach L."/>
            <person name="Steele A.D."/>
            <person name="Gui C."/>
            <person name="Meng S."/>
            <person name="Li G."/>
            <person name="Viehrig K."/>
            <person name="Ye F."/>
            <person name="Su P."/>
            <person name="Kiefer A.F."/>
            <person name="Nichols A."/>
            <person name="Cepeda A.J."/>
            <person name="Yan W."/>
            <person name="Fan B."/>
            <person name="Jiang Y."/>
            <person name="Adhikari A."/>
            <person name="Zheng C.-J."/>
            <person name="Schuster L."/>
            <person name="Cowan T.M."/>
            <person name="Smanski M.J."/>
            <person name="Chevrette M.G."/>
            <person name="De Carvalho L.P.S."/>
            <person name="Shen B."/>
        </authorList>
    </citation>
    <scope>NUCLEOTIDE SEQUENCE [LARGE SCALE GENOMIC DNA]</scope>
    <source>
        <strain evidence="2 3">NPDC051599</strain>
    </source>
</reference>
<dbReference type="EMBL" id="JBITDC010000012">
    <property type="protein sequence ID" value="MFI5678786.1"/>
    <property type="molecule type" value="Genomic_DNA"/>
</dbReference>
<comment type="caution">
    <text evidence="2">The sequence shown here is derived from an EMBL/GenBank/DDBJ whole genome shotgun (WGS) entry which is preliminary data.</text>
</comment>
<gene>
    <name evidence="2" type="ORF">ACIA8P_29665</name>
</gene>
<protein>
    <submittedName>
        <fullName evidence="2">Uncharacterized protein</fullName>
    </submittedName>
</protein>
<evidence type="ECO:0000256" key="1">
    <source>
        <dbReference type="SAM" id="MobiDB-lite"/>
    </source>
</evidence>
<keyword evidence="3" id="KW-1185">Reference proteome</keyword>
<accession>A0ABW7Y8S5</accession>
<feature type="region of interest" description="Disordered" evidence="1">
    <location>
        <begin position="209"/>
        <end position="236"/>
    </location>
</feature>
<dbReference type="Proteomes" id="UP001612415">
    <property type="component" value="Unassembled WGS sequence"/>
</dbReference>